<dbReference type="Gene3D" id="3.40.50.300">
    <property type="entry name" value="P-loop containing nucleotide triphosphate hydrolases"/>
    <property type="match status" value="1"/>
</dbReference>
<dbReference type="PROSITE" id="PS00211">
    <property type="entry name" value="ABC_TRANSPORTER_1"/>
    <property type="match status" value="1"/>
</dbReference>
<dbReference type="InterPro" id="IPR027417">
    <property type="entry name" value="P-loop_NTPase"/>
</dbReference>
<organism evidence="5 6">
    <name type="scientific">Candidatus Lokiarchaeum ossiferum</name>
    <dbReference type="NCBI Taxonomy" id="2951803"/>
    <lineage>
        <taxon>Archaea</taxon>
        <taxon>Promethearchaeati</taxon>
        <taxon>Promethearchaeota</taxon>
        <taxon>Promethearchaeia</taxon>
        <taxon>Promethearchaeales</taxon>
        <taxon>Promethearchaeaceae</taxon>
        <taxon>Candidatus Lokiarchaeum</taxon>
    </lineage>
</organism>
<evidence type="ECO:0000256" key="2">
    <source>
        <dbReference type="ARBA" id="ARBA00022741"/>
    </source>
</evidence>
<gene>
    <name evidence="5" type="ORF">NEF87_000986</name>
</gene>
<dbReference type="CDD" id="cd03255">
    <property type="entry name" value="ABC_MJ0796_LolCDE_FtsE"/>
    <property type="match status" value="1"/>
</dbReference>
<dbReference type="InterPro" id="IPR015854">
    <property type="entry name" value="ABC_transpr_LolD-like"/>
</dbReference>
<dbReference type="PROSITE" id="PS50893">
    <property type="entry name" value="ABC_TRANSPORTER_2"/>
    <property type="match status" value="1"/>
</dbReference>
<dbReference type="InterPro" id="IPR017871">
    <property type="entry name" value="ABC_transporter-like_CS"/>
</dbReference>
<evidence type="ECO:0000313" key="5">
    <source>
        <dbReference type="EMBL" id="UYP44701.1"/>
    </source>
</evidence>
<dbReference type="Pfam" id="PF00005">
    <property type="entry name" value="ABC_tran"/>
    <property type="match status" value="1"/>
</dbReference>
<evidence type="ECO:0000313" key="6">
    <source>
        <dbReference type="Proteomes" id="UP001208689"/>
    </source>
</evidence>
<proteinExistence type="predicted"/>
<dbReference type="InterPro" id="IPR017911">
    <property type="entry name" value="MacB-like_ATP-bd"/>
</dbReference>
<protein>
    <submittedName>
        <fullName evidence="5">ABC transporter ATP-binding protein</fullName>
    </submittedName>
</protein>
<dbReference type="InterPro" id="IPR003439">
    <property type="entry name" value="ABC_transporter-like_ATP-bd"/>
</dbReference>
<dbReference type="EMBL" id="CP104013">
    <property type="protein sequence ID" value="UYP44701.1"/>
    <property type="molecule type" value="Genomic_DNA"/>
</dbReference>
<dbReference type="InterPro" id="IPR003593">
    <property type="entry name" value="AAA+_ATPase"/>
</dbReference>
<name>A0ABY6HQ73_9ARCH</name>
<dbReference type="SUPFAM" id="SSF52540">
    <property type="entry name" value="P-loop containing nucleoside triphosphate hydrolases"/>
    <property type="match status" value="1"/>
</dbReference>
<reference evidence="5" key="1">
    <citation type="submission" date="2022-09" db="EMBL/GenBank/DDBJ databases">
        <title>Actin cytoskeleton and complex cell architecture in an #Asgard archaeon.</title>
        <authorList>
            <person name="Ponce Toledo R.I."/>
            <person name="Schleper C."/>
            <person name="Rodrigues Oliveira T."/>
            <person name="Wollweber F."/>
            <person name="Xu J."/>
            <person name="Rittmann S."/>
            <person name="Klingl A."/>
            <person name="Pilhofer M."/>
        </authorList>
    </citation>
    <scope>NUCLEOTIDE SEQUENCE</scope>
    <source>
        <strain evidence="5">B-35</strain>
    </source>
</reference>
<dbReference type="Proteomes" id="UP001208689">
    <property type="component" value="Chromosome"/>
</dbReference>
<keyword evidence="2" id="KW-0547">Nucleotide-binding</keyword>
<dbReference type="PANTHER" id="PTHR24220:SF86">
    <property type="entry name" value="ABC TRANSPORTER ABCH.1"/>
    <property type="match status" value="1"/>
</dbReference>
<sequence>MKKLRENDFSEIITHYRNIPEMHMNPFVSAQGIVKDFDLGDYLIRAIDHLDLEIAEHEYVAIIGASGAGKTSLLHILGGLDKPTDGKVYLSHIDITPMEEETLATFRIFSVGLVFQNYNLISSLTAQENIMFPMQLCGISHEECEKRASELLKQIGLEERAEHLPFQLSAGEQQRIAIARALANDPPVIIADEPTANLDKKNAEFIGTLFEQFRKEGKTIILATHDEKLFKHAHRILEMDDGKIISDKRIHEIDFVDNDKLESSSIEDSDEQSIQNEE</sequence>
<keyword evidence="3 5" id="KW-0067">ATP-binding</keyword>
<accession>A0ABY6HQ73</accession>
<evidence type="ECO:0000256" key="3">
    <source>
        <dbReference type="ARBA" id="ARBA00022840"/>
    </source>
</evidence>
<dbReference type="PANTHER" id="PTHR24220">
    <property type="entry name" value="IMPORT ATP-BINDING PROTEIN"/>
    <property type="match status" value="1"/>
</dbReference>
<feature type="domain" description="ABC transporter" evidence="4">
    <location>
        <begin position="28"/>
        <end position="266"/>
    </location>
</feature>
<dbReference type="GO" id="GO:0005524">
    <property type="term" value="F:ATP binding"/>
    <property type="evidence" value="ECO:0007669"/>
    <property type="project" value="UniProtKB-KW"/>
</dbReference>
<keyword evidence="6" id="KW-1185">Reference proteome</keyword>
<dbReference type="SMART" id="SM00382">
    <property type="entry name" value="AAA"/>
    <property type="match status" value="1"/>
</dbReference>
<evidence type="ECO:0000259" key="4">
    <source>
        <dbReference type="PROSITE" id="PS50893"/>
    </source>
</evidence>
<evidence type="ECO:0000256" key="1">
    <source>
        <dbReference type="ARBA" id="ARBA00022448"/>
    </source>
</evidence>
<keyword evidence="1" id="KW-0813">Transport</keyword>